<name>A0A8X6SBJ4_TRICX</name>
<protein>
    <submittedName>
        <fullName evidence="2">Uncharacterized protein</fullName>
    </submittedName>
</protein>
<evidence type="ECO:0000313" key="2">
    <source>
        <dbReference type="EMBL" id="GFY08383.1"/>
    </source>
</evidence>
<comment type="caution">
    <text evidence="2">The sequence shown here is derived from an EMBL/GenBank/DDBJ whole genome shotgun (WGS) entry which is preliminary data.</text>
</comment>
<dbReference type="Proteomes" id="UP000887159">
    <property type="component" value="Unassembled WGS sequence"/>
</dbReference>
<dbReference type="EMBL" id="BMAU01021280">
    <property type="protein sequence ID" value="GFY08383.1"/>
    <property type="molecule type" value="Genomic_DNA"/>
</dbReference>
<evidence type="ECO:0000256" key="1">
    <source>
        <dbReference type="SAM" id="MobiDB-lite"/>
    </source>
</evidence>
<evidence type="ECO:0000313" key="3">
    <source>
        <dbReference type="Proteomes" id="UP000887159"/>
    </source>
</evidence>
<accession>A0A8X6SBJ4</accession>
<proteinExistence type="predicted"/>
<gene>
    <name evidence="2" type="ORF">TNCV_1357891</name>
</gene>
<organism evidence="2 3">
    <name type="scientific">Trichonephila clavipes</name>
    <name type="common">Golden silk orbweaver</name>
    <name type="synonym">Nephila clavipes</name>
    <dbReference type="NCBI Taxonomy" id="2585209"/>
    <lineage>
        <taxon>Eukaryota</taxon>
        <taxon>Metazoa</taxon>
        <taxon>Ecdysozoa</taxon>
        <taxon>Arthropoda</taxon>
        <taxon>Chelicerata</taxon>
        <taxon>Arachnida</taxon>
        <taxon>Araneae</taxon>
        <taxon>Araneomorphae</taxon>
        <taxon>Entelegynae</taxon>
        <taxon>Araneoidea</taxon>
        <taxon>Nephilidae</taxon>
        <taxon>Trichonephila</taxon>
    </lineage>
</organism>
<reference evidence="2" key="1">
    <citation type="submission" date="2020-08" db="EMBL/GenBank/DDBJ databases">
        <title>Multicomponent nature underlies the extraordinary mechanical properties of spider dragline silk.</title>
        <authorList>
            <person name="Kono N."/>
            <person name="Nakamura H."/>
            <person name="Mori M."/>
            <person name="Yoshida Y."/>
            <person name="Ohtoshi R."/>
            <person name="Malay A.D."/>
            <person name="Moran D.A.P."/>
            <person name="Tomita M."/>
            <person name="Numata K."/>
            <person name="Arakawa K."/>
        </authorList>
    </citation>
    <scope>NUCLEOTIDE SEQUENCE</scope>
</reference>
<feature type="region of interest" description="Disordered" evidence="1">
    <location>
        <begin position="1"/>
        <end position="41"/>
    </location>
</feature>
<dbReference type="AlphaFoldDB" id="A0A8X6SBJ4"/>
<keyword evidence="3" id="KW-1185">Reference proteome</keyword>
<sequence>MLRWQSSQLGPRRSRRGLRKQDSSYGPSGRSLGRRGQAGVPANLSDHSVQFIALDMLSSMQFAHLR</sequence>